<dbReference type="AlphaFoldDB" id="A0AA47P5I6"/>
<evidence type="ECO:0000256" key="3">
    <source>
        <dbReference type="ARBA" id="ARBA00022737"/>
    </source>
</evidence>
<evidence type="ECO:0000313" key="5">
    <source>
        <dbReference type="EMBL" id="KAK0149045.1"/>
    </source>
</evidence>
<reference evidence="5" key="1">
    <citation type="journal article" date="2023" name="Front. Mar. Sci.">
        <title>A new Merluccius polli reference genome to investigate the effects of global change in West African waters.</title>
        <authorList>
            <person name="Mateo J.L."/>
            <person name="Blanco-Fernandez C."/>
            <person name="Garcia-Vazquez E."/>
            <person name="Machado-Schiaffino G."/>
        </authorList>
    </citation>
    <scope>NUCLEOTIDE SEQUENCE</scope>
    <source>
        <strain evidence="5">C29</strain>
        <tissue evidence="5">Fin</tissue>
    </source>
</reference>
<accession>A0AA47P5I6</accession>
<dbReference type="EMBL" id="JAOPHQ010001907">
    <property type="protein sequence ID" value="KAK0149045.1"/>
    <property type="molecule type" value="Genomic_DNA"/>
</dbReference>
<protein>
    <recommendedName>
        <fullName evidence="4">Leucine-rich repeat-containing protein 14B</fullName>
    </recommendedName>
</protein>
<evidence type="ECO:0000256" key="2">
    <source>
        <dbReference type="ARBA" id="ARBA00022614"/>
    </source>
</evidence>
<dbReference type="Proteomes" id="UP001174136">
    <property type="component" value="Unassembled WGS sequence"/>
</dbReference>
<comment type="caution">
    <text evidence="5">The sequence shown here is derived from an EMBL/GenBank/DDBJ whole genome shotgun (WGS) entry which is preliminary data.</text>
</comment>
<keyword evidence="2" id="KW-0433">Leucine-rich repeat</keyword>
<evidence type="ECO:0000313" key="6">
    <source>
        <dbReference type="Proteomes" id="UP001174136"/>
    </source>
</evidence>
<organism evidence="5 6">
    <name type="scientific">Merluccius polli</name>
    <name type="common">Benguela hake</name>
    <name type="synonym">Merluccius cadenati</name>
    <dbReference type="NCBI Taxonomy" id="89951"/>
    <lineage>
        <taxon>Eukaryota</taxon>
        <taxon>Metazoa</taxon>
        <taxon>Chordata</taxon>
        <taxon>Craniata</taxon>
        <taxon>Vertebrata</taxon>
        <taxon>Euteleostomi</taxon>
        <taxon>Actinopterygii</taxon>
        <taxon>Neopterygii</taxon>
        <taxon>Teleostei</taxon>
        <taxon>Neoteleostei</taxon>
        <taxon>Acanthomorphata</taxon>
        <taxon>Zeiogadaria</taxon>
        <taxon>Gadariae</taxon>
        <taxon>Gadiformes</taxon>
        <taxon>Gadoidei</taxon>
        <taxon>Merlucciidae</taxon>
        <taxon>Merluccius</taxon>
    </lineage>
</organism>
<gene>
    <name evidence="5" type="primary">lrrc14b</name>
    <name evidence="5" type="ORF">N1851_010494</name>
</gene>
<dbReference type="SUPFAM" id="SSF52047">
    <property type="entry name" value="RNI-like"/>
    <property type="match status" value="1"/>
</dbReference>
<dbReference type="InterPro" id="IPR032675">
    <property type="entry name" value="LRR_dom_sf"/>
</dbReference>
<proteinExistence type="inferred from homology"/>
<dbReference type="PANTHER" id="PTHR14224:SF27">
    <property type="entry name" value="LEUCINE-RICH REPEAT-CONTAINING PROTEIN 14B"/>
    <property type="match status" value="1"/>
</dbReference>
<keyword evidence="6" id="KW-1185">Reference proteome</keyword>
<evidence type="ECO:0000256" key="4">
    <source>
        <dbReference type="ARBA" id="ARBA00067566"/>
    </source>
</evidence>
<evidence type="ECO:0000256" key="1">
    <source>
        <dbReference type="ARBA" id="ARBA00009552"/>
    </source>
</evidence>
<dbReference type="InterPro" id="IPR050694">
    <property type="entry name" value="LRRC14/PRAME"/>
</dbReference>
<dbReference type="Gene3D" id="3.80.10.10">
    <property type="entry name" value="Ribonuclease Inhibitor"/>
    <property type="match status" value="1"/>
</dbReference>
<dbReference type="GO" id="GO:0005737">
    <property type="term" value="C:cytoplasm"/>
    <property type="evidence" value="ECO:0007669"/>
    <property type="project" value="TreeGrafter"/>
</dbReference>
<comment type="similarity">
    <text evidence="1">Belongs to the PRAME family. LRRC14 subfamily.</text>
</comment>
<dbReference type="PANTHER" id="PTHR14224">
    <property type="entry name" value="SIMILAR TO PREFERENTIALLY EXPRESSED ANTIGEN IN MELANOMA-LIKE 3"/>
    <property type="match status" value="1"/>
</dbReference>
<dbReference type="FunFam" id="3.80.10.10:FF:000313">
    <property type="entry name" value="Leucine rich repeat containing 14B"/>
    <property type="match status" value="1"/>
</dbReference>
<sequence length="557" mass="62064">MKSLRFLAAEGFSQCGLNAVDGLTCVSFNLYPLLFKACYLHEQAQLLHALVRSWPLPELNLQRILGRTADCPADLTSRTCRLCLEAILTGLKEYVLSSPTTYTKRLRVVDLTALRDTEHQACPCRSTLGRWARTTMLTRMCYETLVAMQADTVAPCAFQTSVDVRFNGFVTGRNYETVAQALLLLRHCPLKLRFVGFRGDSLALKQLFYVLRLAEPESISKLEVVHNVPLEAPHLEVLFSRVEFPKLQSLTLPAGALDVRRLGADDANLLATIGGQLAQLAKLTELYLGFSTLTGNLRRLLSPLNTPLQCLEVANCSLNRVDMVYLSNSLHTEALVRLDLSGNDVVGSFPPSFPKLLGRCSATLVSLSLEDCDIEDEQVDVLGSVLVCCQALQELKLLGNPLSSGALRRLFSVLSTGFPELRYIEMPVPRDCYSEDVTYPVDESVLLEYDRDLFQEVRTQLVEILAGAGKEGVEVCTPLMGAYDPDIHETCNELGVSMLKSFNSVIENFIDTINEVDTRRSHTQHEPQWRHIVENAQLIIKLWHCDSNVTDCTVHIV</sequence>
<name>A0AA47P5I6_MERPO</name>
<keyword evidence="3" id="KW-0677">Repeat</keyword>